<reference evidence="2" key="2">
    <citation type="submission" date="2015-06" db="EMBL/GenBank/DDBJ databases">
        <title>Genome Sequence of Bacillus endophyticus and Analysis of its Companion Mechanism in the Ketogulonigenium vulgare-Bacillus strain Consortium.</title>
        <authorList>
            <person name="Jia N."/>
            <person name="Du J."/>
            <person name="Ding M.-Z."/>
            <person name="Gao F."/>
            <person name="Yuan Y.-J."/>
        </authorList>
    </citation>
    <scope>NUCLEOTIDE SEQUENCE [LARGE SCALE GENOMIC DNA]</scope>
    <source>
        <strain evidence="2">Hbe603</strain>
    </source>
</reference>
<dbReference type="GeneID" id="93702718"/>
<evidence type="ECO:0000313" key="1">
    <source>
        <dbReference type="EMBL" id="AKO91235.1"/>
    </source>
</evidence>
<accession>A0A1X7FH83</accession>
<dbReference type="RefSeq" id="WP_040057194.1">
    <property type="nucleotide sequence ID" value="NZ_CP011974.1"/>
</dbReference>
<accession>A0A0H4KCA1</accession>
<reference evidence="1 2" key="1">
    <citation type="journal article" date="2015" name="PLoS ONE">
        <title>Genome Sequence of Bacillus endophyticus and Analysis of Its Companion Mechanism in the Ketogulonigenium vulgare-Bacillus Strain Consortium.</title>
        <authorList>
            <person name="Jia N."/>
            <person name="Du J."/>
            <person name="Ding M.Z."/>
            <person name="Gao F."/>
            <person name="Yuan Y.J."/>
        </authorList>
    </citation>
    <scope>NUCLEOTIDE SEQUENCE [LARGE SCALE GENOMIC DNA]</scope>
    <source>
        <strain evidence="1 2">Hbe603</strain>
    </source>
</reference>
<dbReference type="PATRIC" id="fig|135735.6.peg.629"/>
<protein>
    <submittedName>
        <fullName evidence="1">Uncharacterized protein</fullName>
    </submittedName>
</protein>
<name>A0A1X7FH83_9BACI</name>
<dbReference type="SUPFAM" id="SSF56059">
    <property type="entry name" value="Glutathione synthetase ATP-binding domain-like"/>
    <property type="match status" value="1"/>
</dbReference>
<dbReference type="GO" id="GO:0005524">
    <property type="term" value="F:ATP binding"/>
    <property type="evidence" value="ECO:0007669"/>
    <property type="project" value="UniProtKB-UniRule"/>
</dbReference>
<dbReference type="Gene3D" id="3.30.1490.20">
    <property type="entry name" value="ATP-grasp fold, A domain"/>
    <property type="match status" value="1"/>
</dbReference>
<gene>
    <name evidence="1" type="ORF">BEH_03385</name>
</gene>
<evidence type="ECO:0000313" key="2">
    <source>
        <dbReference type="Proteomes" id="UP000036202"/>
    </source>
</evidence>
<dbReference type="Gene3D" id="3.30.470.20">
    <property type="entry name" value="ATP-grasp fold, B domain"/>
    <property type="match status" value="1"/>
</dbReference>
<sequence length="387" mass="45744">MTFLYYNKEKECFFHKEASSLLFGKKFLQKAYDGDPFSYSFSVKLYQNRLGPLIGILISPRQLKTNKEVPYEYFLHLHTVLTNSRAFPFFFTAESFKDESISGYILYQEKWKKVKVPLPDVVYNRISSRKYEQKKTVQRLFKTLKKYNIPFFNKAFFSKEDMHDILSSHPFLKRHIPPTLFFTSKREAQHFLKTHKKIYVKPIHGRKGKGIFVVEIKENVYIVEDFIETRTYQTFNDFHEKELAHKHNKVILQKALPSASFQDKRYDLRLLMHRSANKFLISGIGVRQAGTQSLTTHVPKGGKIIPFEDIHQEINIKQVEEIAHYCGEQLIKHHPFVGEFSIDMLKTPDNRYYVLELNAKPMIFDEEHIRTKGAENLHNLFIELSFL</sequence>
<organism evidence="1 2">
    <name type="scientific">Priestia filamentosa</name>
    <dbReference type="NCBI Taxonomy" id="1402861"/>
    <lineage>
        <taxon>Bacteria</taxon>
        <taxon>Bacillati</taxon>
        <taxon>Bacillota</taxon>
        <taxon>Bacilli</taxon>
        <taxon>Bacillales</taxon>
        <taxon>Bacillaceae</taxon>
        <taxon>Priestia</taxon>
    </lineage>
</organism>
<proteinExistence type="predicted"/>
<dbReference type="Pfam" id="PF14398">
    <property type="entry name" value="ATPgrasp_YheCD"/>
    <property type="match status" value="1"/>
</dbReference>
<dbReference type="InterPro" id="IPR013815">
    <property type="entry name" value="ATP_grasp_subdomain_1"/>
</dbReference>
<keyword evidence="2" id="KW-1185">Reference proteome</keyword>
<dbReference type="PROSITE" id="PS50975">
    <property type="entry name" value="ATP_GRASP"/>
    <property type="match status" value="1"/>
</dbReference>
<dbReference type="InterPro" id="IPR011761">
    <property type="entry name" value="ATP-grasp"/>
</dbReference>
<dbReference type="AlphaFoldDB" id="A0A1X7FH83"/>
<dbReference type="Proteomes" id="UP000036202">
    <property type="component" value="Chromosome"/>
</dbReference>
<dbReference type="OrthoDB" id="7869153at2"/>
<dbReference type="GO" id="GO:0046872">
    <property type="term" value="F:metal ion binding"/>
    <property type="evidence" value="ECO:0007669"/>
    <property type="project" value="InterPro"/>
</dbReference>
<dbReference type="KEGG" id="beo:BEH_03385"/>
<dbReference type="EMBL" id="CP011974">
    <property type="protein sequence ID" value="AKO91235.1"/>
    <property type="molecule type" value="Genomic_DNA"/>
</dbReference>
<dbReference type="InterPro" id="IPR026838">
    <property type="entry name" value="YheC/D"/>
</dbReference>